<dbReference type="RefSeq" id="WP_344648190.1">
    <property type="nucleotide sequence ID" value="NZ_BAAAGX010000007.1"/>
</dbReference>
<comment type="caution">
    <text evidence="7">The sequence shown here is derived from an EMBL/GenBank/DDBJ whole genome shotgun (WGS) entry which is preliminary data.</text>
</comment>
<keyword evidence="1" id="KW-0678">Repressor</keyword>
<dbReference type="InterPro" id="IPR050109">
    <property type="entry name" value="HTH-type_TetR-like_transc_reg"/>
</dbReference>
<gene>
    <name evidence="7" type="ORF">GCM10009539_17050</name>
</gene>
<dbReference type="InterPro" id="IPR001647">
    <property type="entry name" value="HTH_TetR"/>
</dbReference>
<keyword evidence="3 5" id="KW-0238">DNA-binding</keyword>
<reference evidence="8" key="1">
    <citation type="journal article" date="2019" name="Int. J. Syst. Evol. Microbiol.">
        <title>The Global Catalogue of Microorganisms (GCM) 10K type strain sequencing project: providing services to taxonomists for standard genome sequencing and annotation.</title>
        <authorList>
            <consortium name="The Broad Institute Genomics Platform"/>
            <consortium name="The Broad Institute Genome Sequencing Center for Infectious Disease"/>
            <person name="Wu L."/>
            <person name="Ma J."/>
        </authorList>
    </citation>
    <scope>NUCLEOTIDE SEQUENCE [LARGE SCALE GENOMIC DNA]</scope>
    <source>
        <strain evidence="8">JCM 10425</strain>
    </source>
</reference>
<dbReference type="PROSITE" id="PS50977">
    <property type="entry name" value="HTH_TETR_2"/>
    <property type="match status" value="1"/>
</dbReference>
<feature type="domain" description="HTH tetR-type" evidence="6">
    <location>
        <begin position="8"/>
        <end position="68"/>
    </location>
</feature>
<dbReference type="PANTHER" id="PTHR30055">
    <property type="entry name" value="HTH-TYPE TRANSCRIPTIONAL REGULATOR RUTR"/>
    <property type="match status" value="1"/>
</dbReference>
<evidence type="ECO:0000256" key="3">
    <source>
        <dbReference type="ARBA" id="ARBA00023125"/>
    </source>
</evidence>
<keyword evidence="2" id="KW-0805">Transcription regulation</keyword>
<accession>A0ABP3DIK1</accession>
<evidence type="ECO:0000256" key="5">
    <source>
        <dbReference type="PROSITE-ProRule" id="PRU00335"/>
    </source>
</evidence>
<dbReference type="InterPro" id="IPR036271">
    <property type="entry name" value="Tet_transcr_reg_TetR-rel_C_sf"/>
</dbReference>
<evidence type="ECO:0000313" key="7">
    <source>
        <dbReference type="EMBL" id="GAA0232270.1"/>
    </source>
</evidence>
<evidence type="ECO:0000313" key="8">
    <source>
        <dbReference type="Proteomes" id="UP001500967"/>
    </source>
</evidence>
<dbReference type="InterPro" id="IPR009057">
    <property type="entry name" value="Homeodomain-like_sf"/>
</dbReference>
<proteinExistence type="predicted"/>
<dbReference type="PANTHER" id="PTHR30055:SF234">
    <property type="entry name" value="HTH-TYPE TRANSCRIPTIONAL REGULATOR BETI"/>
    <property type="match status" value="1"/>
</dbReference>
<evidence type="ECO:0000259" key="6">
    <source>
        <dbReference type="PROSITE" id="PS50977"/>
    </source>
</evidence>
<organism evidence="7 8">
    <name type="scientific">Cryptosporangium japonicum</name>
    <dbReference type="NCBI Taxonomy" id="80872"/>
    <lineage>
        <taxon>Bacteria</taxon>
        <taxon>Bacillati</taxon>
        <taxon>Actinomycetota</taxon>
        <taxon>Actinomycetes</taxon>
        <taxon>Cryptosporangiales</taxon>
        <taxon>Cryptosporangiaceae</taxon>
        <taxon>Cryptosporangium</taxon>
    </lineage>
</organism>
<keyword evidence="8" id="KW-1185">Reference proteome</keyword>
<dbReference type="Proteomes" id="UP001500967">
    <property type="component" value="Unassembled WGS sequence"/>
</dbReference>
<name>A0ABP3DIK1_9ACTN</name>
<dbReference type="SUPFAM" id="SSF46689">
    <property type="entry name" value="Homeodomain-like"/>
    <property type="match status" value="1"/>
</dbReference>
<keyword evidence="4" id="KW-0804">Transcription</keyword>
<evidence type="ECO:0000256" key="2">
    <source>
        <dbReference type="ARBA" id="ARBA00023015"/>
    </source>
</evidence>
<dbReference type="Gene3D" id="1.10.357.10">
    <property type="entry name" value="Tetracycline Repressor, domain 2"/>
    <property type="match status" value="1"/>
</dbReference>
<evidence type="ECO:0000256" key="4">
    <source>
        <dbReference type="ARBA" id="ARBA00023163"/>
    </source>
</evidence>
<evidence type="ECO:0000256" key="1">
    <source>
        <dbReference type="ARBA" id="ARBA00022491"/>
    </source>
</evidence>
<sequence>MPKRVDHQQRRREIAEALLRVVGVQGLHGMSLREVAAEAGVSLRLVQYYFPSKEQLLLFTASYLTRRLTDEVTTRVEAVGPAASPRTVIEATLVAMLPTDPDTKRFHLANAAFAVLAMTDSTIAAQAVLAGPDAREELLTEQLRMVLRPPADARAEAVALLAMSHGLATTVLGGGRSVDEAVGALRHHLDRLLPAASARPAIARASGW</sequence>
<dbReference type="Pfam" id="PF13977">
    <property type="entry name" value="TetR_C_6"/>
    <property type="match status" value="1"/>
</dbReference>
<protein>
    <submittedName>
        <fullName evidence="7">TetR/AcrR family transcriptional regulator</fullName>
    </submittedName>
</protein>
<dbReference type="SUPFAM" id="SSF48498">
    <property type="entry name" value="Tetracyclin repressor-like, C-terminal domain"/>
    <property type="match status" value="1"/>
</dbReference>
<dbReference type="InterPro" id="IPR039538">
    <property type="entry name" value="BetI_C"/>
</dbReference>
<feature type="DNA-binding region" description="H-T-H motif" evidence="5">
    <location>
        <begin position="31"/>
        <end position="50"/>
    </location>
</feature>
<dbReference type="Pfam" id="PF00440">
    <property type="entry name" value="TetR_N"/>
    <property type="match status" value="1"/>
</dbReference>
<dbReference type="EMBL" id="BAAAGX010000007">
    <property type="protein sequence ID" value="GAA0232270.1"/>
    <property type="molecule type" value="Genomic_DNA"/>
</dbReference>